<name>T1J5Y3_STRMM</name>
<dbReference type="PhylomeDB" id="T1J5Y3"/>
<keyword evidence="3" id="KW-1133">Transmembrane helix</keyword>
<sequence>IRGRHIGNFFSAYYRPATDCGYCHFVLFRFFNMDLCIVFFYLLLLFVVVVGVILARSDCDLTLWVLEKWGKPLDTLAGKVVWIVGASSGIGEYLAYELAKQGSKLVLSSRREDELNRVKAECLKRGKSADTDILVLPMDVTSVITHPAKVQEVLNHFGQVDILVNNAGRTQRARWEKIDLDVDRQLFELNVFGIINLTRCLLPSFLSKKKGHIVTMSSLAGKMGVPGSASYTGSKHALHGYMESLRWEKSRDRIDVTMLCPGPVMSNLLETAFTAKVGEIADQKWSMKDNRMPTDRCARLCAVAIANKVDEGWICRQPLLLSAYGIQYLPTITRKLGSIMGYKTMMKSRDGSAAKTK</sequence>
<dbReference type="HOGENOM" id="CLU_010194_2_1_1"/>
<dbReference type="Proteomes" id="UP000014500">
    <property type="component" value="Unassembled WGS sequence"/>
</dbReference>
<dbReference type="InterPro" id="IPR057326">
    <property type="entry name" value="KR_dom"/>
</dbReference>
<feature type="transmembrane region" description="Helical" evidence="3">
    <location>
        <begin position="35"/>
        <end position="56"/>
    </location>
</feature>
<feature type="domain" description="Ketoreductase" evidence="4">
    <location>
        <begin position="79"/>
        <end position="267"/>
    </location>
</feature>
<dbReference type="InterPro" id="IPR036291">
    <property type="entry name" value="NAD(P)-bd_dom_sf"/>
</dbReference>
<comment type="similarity">
    <text evidence="2">Belongs to the short-chain dehydrogenases/reductases (SDR) family.</text>
</comment>
<protein>
    <recommendedName>
        <fullName evidence="4">Ketoreductase domain-containing protein</fullName>
    </recommendedName>
</protein>
<dbReference type="PRINTS" id="PR00080">
    <property type="entry name" value="SDRFAMILY"/>
</dbReference>
<dbReference type="eggNOG" id="KOG1205">
    <property type="taxonomic scope" value="Eukaryota"/>
</dbReference>
<dbReference type="OMA" id="TMYLAQY"/>
<keyword evidence="1" id="KW-0560">Oxidoreductase</keyword>
<evidence type="ECO:0000313" key="6">
    <source>
        <dbReference type="Proteomes" id="UP000014500"/>
    </source>
</evidence>
<reference evidence="5" key="2">
    <citation type="submission" date="2015-02" db="UniProtKB">
        <authorList>
            <consortium name="EnsemblMetazoa"/>
        </authorList>
    </citation>
    <scope>IDENTIFICATION</scope>
</reference>
<dbReference type="PANTHER" id="PTHR44269">
    <property type="entry name" value="DEHYDROGENASE/REDUCTASE SDR FAMILY MEMBER 7-RELATED"/>
    <property type="match status" value="1"/>
</dbReference>
<keyword evidence="6" id="KW-1185">Reference proteome</keyword>
<organism evidence="5 6">
    <name type="scientific">Strigamia maritima</name>
    <name type="common">European centipede</name>
    <name type="synonym">Geophilus maritimus</name>
    <dbReference type="NCBI Taxonomy" id="126957"/>
    <lineage>
        <taxon>Eukaryota</taxon>
        <taxon>Metazoa</taxon>
        <taxon>Ecdysozoa</taxon>
        <taxon>Arthropoda</taxon>
        <taxon>Myriapoda</taxon>
        <taxon>Chilopoda</taxon>
        <taxon>Pleurostigmophora</taxon>
        <taxon>Geophilomorpha</taxon>
        <taxon>Linotaeniidae</taxon>
        <taxon>Strigamia</taxon>
    </lineage>
</organism>
<evidence type="ECO:0000256" key="1">
    <source>
        <dbReference type="ARBA" id="ARBA00023002"/>
    </source>
</evidence>
<dbReference type="EMBL" id="JH431869">
    <property type="status" value="NOT_ANNOTATED_CDS"/>
    <property type="molecule type" value="Genomic_DNA"/>
</dbReference>
<proteinExistence type="inferred from homology"/>
<dbReference type="InterPro" id="IPR053011">
    <property type="entry name" value="SDR_family_member_7"/>
</dbReference>
<dbReference type="GO" id="GO:0006629">
    <property type="term" value="P:lipid metabolic process"/>
    <property type="evidence" value="ECO:0007669"/>
    <property type="project" value="UniProtKB-ARBA"/>
</dbReference>
<accession>T1J5Y3</accession>
<evidence type="ECO:0000259" key="4">
    <source>
        <dbReference type="SMART" id="SM00822"/>
    </source>
</evidence>
<reference evidence="6" key="1">
    <citation type="submission" date="2011-05" db="EMBL/GenBank/DDBJ databases">
        <authorList>
            <person name="Richards S.R."/>
            <person name="Qu J."/>
            <person name="Jiang H."/>
            <person name="Jhangiani S.N."/>
            <person name="Agravi P."/>
            <person name="Goodspeed R."/>
            <person name="Gross S."/>
            <person name="Mandapat C."/>
            <person name="Jackson L."/>
            <person name="Mathew T."/>
            <person name="Pu L."/>
            <person name="Thornton R."/>
            <person name="Saada N."/>
            <person name="Wilczek-Boney K.B."/>
            <person name="Lee S."/>
            <person name="Kovar C."/>
            <person name="Wu Y."/>
            <person name="Scherer S.E."/>
            <person name="Worley K.C."/>
            <person name="Muzny D.M."/>
            <person name="Gibbs R."/>
        </authorList>
    </citation>
    <scope>NUCLEOTIDE SEQUENCE</scope>
    <source>
        <strain evidence="6">Brora</strain>
    </source>
</reference>
<dbReference type="STRING" id="126957.T1J5Y3"/>
<evidence type="ECO:0000256" key="3">
    <source>
        <dbReference type="SAM" id="Phobius"/>
    </source>
</evidence>
<evidence type="ECO:0000313" key="5">
    <source>
        <dbReference type="EnsemblMetazoa" id="SMAR009043-PA"/>
    </source>
</evidence>
<dbReference type="GO" id="GO:0016491">
    <property type="term" value="F:oxidoreductase activity"/>
    <property type="evidence" value="ECO:0007669"/>
    <property type="project" value="UniProtKB-KW"/>
</dbReference>
<keyword evidence="3" id="KW-0812">Transmembrane</keyword>
<dbReference type="InterPro" id="IPR020904">
    <property type="entry name" value="Sc_DH/Rdtase_CS"/>
</dbReference>
<dbReference type="Pfam" id="PF00106">
    <property type="entry name" value="adh_short"/>
    <property type="match status" value="1"/>
</dbReference>
<dbReference type="SUPFAM" id="SSF51735">
    <property type="entry name" value="NAD(P)-binding Rossmann-fold domains"/>
    <property type="match status" value="1"/>
</dbReference>
<dbReference type="InterPro" id="IPR002347">
    <property type="entry name" value="SDR_fam"/>
</dbReference>
<evidence type="ECO:0000256" key="2">
    <source>
        <dbReference type="RuleBase" id="RU000363"/>
    </source>
</evidence>
<dbReference type="EnsemblMetazoa" id="SMAR009043-RA">
    <property type="protein sequence ID" value="SMAR009043-PA"/>
    <property type="gene ID" value="SMAR009043"/>
</dbReference>
<dbReference type="SMART" id="SM00822">
    <property type="entry name" value="PKS_KR"/>
    <property type="match status" value="1"/>
</dbReference>
<dbReference type="PRINTS" id="PR00081">
    <property type="entry name" value="GDHRDH"/>
</dbReference>
<dbReference type="AlphaFoldDB" id="T1J5Y3"/>
<dbReference type="PANTHER" id="PTHR44269:SF1">
    <property type="entry name" value="DEHYDROGENASE_REDUCTASE SDR FAMILY MEMBER 7"/>
    <property type="match status" value="1"/>
</dbReference>
<dbReference type="Gene3D" id="3.40.50.720">
    <property type="entry name" value="NAD(P)-binding Rossmann-like Domain"/>
    <property type="match status" value="1"/>
</dbReference>
<keyword evidence="3" id="KW-0472">Membrane</keyword>
<dbReference type="PROSITE" id="PS00061">
    <property type="entry name" value="ADH_SHORT"/>
    <property type="match status" value="1"/>
</dbReference>